<comment type="caution">
    <text evidence="1">The sequence shown here is derived from an EMBL/GenBank/DDBJ whole genome shotgun (WGS) entry which is preliminary data.</text>
</comment>
<evidence type="ECO:0000313" key="2">
    <source>
        <dbReference type="Proteomes" id="UP000243579"/>
    </source>
</evidence>
<evidence type="ECO:0000313" key="1">
    <source>
        <dbReference type="EMBL" id="OQR82410.1"/>
    </source>
</evidence>
<gene>
    <name evidence="1" type="ORF">ACHHYP_16079</name>
</gene>
<dbReference type="OrthoDB" id="71677at2759"/>
<sequence length="153" mass="16862">MHPHYAHFAFDVFMKTPSCDFKGCQRPVDASTGTKHTCAVHKYRRHCAIPLCTNQVYARKLCARHGGKRTCKVDQCCAATTGRGGYCAAHNAKFARDATPPLPQSSPDDVATVEVDEDLWSPLAFQDSTRGDPLLVEISPDVLSLILDLDETR</sequence>
<organism evidence="1 2">
    <name type="scientific">Achlya hypogyna</name>
    <name type="common">Oomycete</name>
    <name type="synonym">Protoachlya hypogyna</name>
    <dbReference type="NCBI Taxonomy" id="1202772"/>
    <lineage>
        <taxon>Eukaryota</taxon>
        <taxon>Sar</taxon>
        <taxon>Stramenopiles</taxon>
        <taxon>Oomycota</taxon>
        <taxon>Saprolegniomycetes</taxon>
        <taxon>Saprolegniales</taxon>
        <taxon>Achlyaceae</taxon>
        <taxon>Achlya</taxon>
    </lineage>
</organism>
<reference evidence="1 2" key="1">
    <citation type="journal article" date="2014" name="Genome Biol. Evol.">
        <title>The secreted proteins of Achlya hypogyna and Thraustotheca clavata identify the ancestral oomycete secretome and reveal gene acquisitions by horizontal gene transfer.</title>
        <authorList>
            <person name="Misner I."/>
            <person name="Blouin N."/>
            <person name="Leonard G."/>
            <person name="Richards T.A."/>
            <person name="Lane C.E."/>
        </authorList>
    </citation>
    <scope>NUCLEOTIDE SEQUENCE [LARGE SCALE GENOMIC DNA]</scope>
    <source>
        <strain evidence="1 2">ATCC 48635</strain>
    </source>
</reference>
<name>A0A1V9Y9J8_ACHHY</name>
<protein>
    <submittedName>
        <fullName evidence="1">Uncharacterized protein</fullName>
    </submittedName>
</protein>
<dbReference type="EMBL" id="JNBR01002460">
    <property type="protein sequence ID" value="OQR82410.1"/>
    <property type="molecule type" value="Genomic_DNA"/>
</dbReference>
<dbReference type="Proteomes" id="UP000243579">
    <property type="component" value="Unassembled WGS sequence"/>
</dbReference>
<proteinExistence type="predicted"/>
<accession>A0A1V9Y9J8</accession>
<dbReference type="AlphaFoldDB" id="A0A1V9Y9J8"/>
<keyword evidence="2" id="KW-1185">Reference proteome</keyword>